<proteinExistence type="predicted"/>
<dbReference type="AlphaFoldDB" id="A0A7K0CIU6"/>
<evidence type="ECO:0000313" key="1">
    <source>
        <dbReference type="EMBL" id="MQY13388.1"/>
    </source>
</evidence>
<name>A0A7K0CIU6_9ACTN</name>
<comment type="caution">
    <text evidence="1">The sequence shown here is derived from an EMBL/GenBank/DDBJ whole genome shotgun (WGS) entry which is preliminary data.</text>
</comment>
<dbReference type="EMBL" id="WEGJ01000012">
    <property type="protein sequence ID" value="MQY13388.1"/>
    <property type="molecule type" value="Genomic_DNA"/>
</dbReference>
<keyword evidence="2" id="KW-1185">Reference proteome</keyword>
<accession>A0A7K0CIU6</accession>
<dbReference type="InterPro" id="IPR044548">
    <property type="entry name" value="AF0060_NTP-PPase_MazG-like"/>
</dbReference>
<dbReference type="RefSeq" id="WP_323378063.1">
    <property type="nucleotide sequence ID" value="NZ_WEGJ01000012.1"/>
</dbReference>
<reference evidence="1 2" key="1">
    <citation type="submission" date="2019-10" db="EMBL/GenBank/DDBJ databases">
        <title>Streptomyces smaragdinus sp. nov. and Streptomyces fabii sp. nov., isolated from the gut of fungus growing-termite Macrotermes natalensis.</title>
        <authorList>
            <person name="Schwitalla J."/>
            <person name="Benndorf R."/>
            <person name="Martin K."/>
            <person name="De Beer W."/>
            <person name="Kaster A.-K."/>
            <person name="Vollmers J."/>
            <person name="Poulsen M."/>
            <person name="Beemelmanns C."/>
        </authorList>
    </citation>
    <scope>NUCLEOTIDE SEQUENCE [LARGE SCALE GENOMIC DNA]</scope>
    <source>
        <strain evidence="1 2">RB5</strain>
    </source>
</reference>
<dbReference type="CDD" id="cd11533">
    <property type="entry name" value="NTP-PPase_Af0060_like"/>
    <property type="match status" value="1"/>
</dbReference>
<organism evidence="1 2">
    <name type="scientific">Streptomyces smaragdinus</name>
    <dbReference type="NCBI Taxonomy" id="2585196"/>
    <lineage>
        <taxon>Bacteria</taxon>
        <taxon>Bacillati</taxon>
        <taxon>Actinomycetota</taxon>
        <taxon>Actinomycetes</taxon>
        <taxon>Kitasatosporales</taxon>
        <taxon>Streptomycetaceae</taxon>
        <taxon>Streptomyces</taxon>
    </lineage>
</organism>
<dbReference type="SUPFAM" id="SSF101386">
    <property type="entry name" value="all-alpha NTP pyrophosphatases"/>
    <property type="match status" value="1"/>
</dbReference>
<evidence type="ECO:0008006" key="3">
    <source>
        <dbReference type="Google" id="ProtNLM"/>
    </source>
</evidence>
<evidence type="ECO:0000313" key="2">
    <source>
        <dbReference type="Proteomes" id="UP000466345"/>
    </source>
</evidence>
<protein>
    <recommendedName>
        <fullName evidence="3">NTP pyrophosphohydrolase MazG putative catalytic core domain-containing protein</fullName>
    </recommendedName>
</protein>
<dbReference type="Gene3D" id="1.10.287.1080">
    <property type="entry name" value="MazG-like"/>
    <property type="match status" value="1"/>
</dbReference>
<sequence>MTTPSSRPYRTPAEDPTWATVARLVDWLDAHCSDLSPEAARLLRILKITEEAGEVAEAVHGALGSNPRKGDSHTWADVERELCDVILTAMVALRSLTPDAGQRFADHLGHVAGRSLGG</sequence>
<dbReference type="Proteomes" id="UP000466345">
    <property type="component" value="Unassembled WGS sequence"/>
</dbReference>
<gene>
    <name evidence="1" type="ORF">SRB5_35360</name>
</gene>